<dbReference type="Proteomes" id="UP000479710">
    <property type="component" value="Unassembled WGS sequence"/>
</dbReference>
<sequence length="101" mass="10923">MPFYSCSWRGKAAATSCSSWGDATLLRWRCDGGLVALSSWWLNKHIKSSNVTGSSIVEDDGASWFFLDPGERGSGVSGQALLLVHIVWLFVLGTAVLLGFL</sequence>
<evidence type="ECO:0000313" key="2">
    <source>
        <dbReference type="EMBL" id="KAF0911318.1"/>
    </source>
</evidence>
<keyword evidence="1" id="KW-1133">Transmembrane helix</keyword>
<keyword evidence="1" id="KW-0812">Transmembrane</keyword>
<comment type="caution">
    <text evidence="2">The sequence shown here is derived from an EMBL/GenBank/DDBJ whole genome shotgun (WGS) entry which is preliminary data.</text>
</comment>
<organism evidence="2 3">
    <name type="scientific">Oryza meyeriana var. granulata</name>
    <dbReference type="NCBI Taxonomy" id="110450"/>
    <lineage>
        <taxon>Eukaryota</taxon>
        <taxon>Viridiplantae</taxon>
        <taxon>Streptophyta</taxon>
        <taxon>Embryophyta</taxon>
        <taxon>Tracheophyta</taxon>
        <taxon>Spermatophyta</taxon>
        <taxon>Magnoliopsida</taxon>
        <taxon>Liliopsida</taxon>
        <taxon>Poales</taxon>
        <taxon>Poaceae</taxon>
        <taxon>BOP clade</taxon>
        <taxon>Oryzoideae</taxon>
        <taxon>Oryzeae</taxon>
        <taxon>Oryzinae</taxon>
        <taxon>Oryza</taxon>
        <taxon>Oryza meyeriana</taxon>
    </lineage>
</organism>
<dbReference type="OrthoDB" id="1916993at2759"/>
<proteinExistence type="predicted"/>
<dbReference type="AlphaFoldDB" id="A0A6G1DFC4"/>
<evidence type="ECO:0000256" key="1">
    <source>
        <dbReference type="SAM" id="Phobius"/>
    </source>
</evidence>
<dbReference type="EMBL" id="SPHZ02000006">
    <property type="protein sequence ID" value="KAF0911318.1"/>
    <property type="molecule type" value="Genomic_DNA"/>
</dbReference>
<gene>
    <name evidence="2" type="ORF">E2562_008067</name>
</gene>
<keyword evidence="1" id="KW-0472">Membrane</keyword>
<accession>A0A6G1DFC4</accession>
<reference evidence="2 3" key="1">
    <citation type="submission" date="2019-11" db="EMBL/GenBank/DDBJ databases">
        <title>Whole genome sequence of Oryza granulata.</title>
        <authorList>
            <person name="Li W."/>
        </authorList>
    </citation>
    <scope>NUCLEOTIDE SEQUENCE [LARGE SCALE GENOMIC DNA]</scope>
    <source>
        <strain evidence="3">cv. Menghai</strain>
        <tissue evidence="2">Leaf</tissue>
    </source>
</reference>
<feature type="transmembrane region" description="Helical" evidence="1">
    <location>
        <begin position="80"/>
        <end position="100"/>
    </location>
</feature>
<keyword evidence="3" id="KW-1185">Reference proteome</keyword>
<evidence type="ECO:0000313" key="3">
    <source>
        <dbReference type="Proteomes" id="UP000479710"/>
    </source>
</evidence>
<name>A0A6G1DFC4_9ORYZ</name>
<protein>
    <submittedName>
        <fullName evidence="2">Uncharacterized protein</fullName>
    </submittedName>
</protein>